<feature type="domain" description="Tc1-like transposase DDE" evidence="1">
    <location>
        <begin position="139"/>
        <end position="185"/>
    </location>
</feature>
<accession>A0AAZ3QVS2</accession>
<evidence type="ECO:0000259" key="1">
    <source>
        <dbReference type="Pfam" id="PF13358"/>
    </source>
</evidence>
<dbReference type="Proteomes" id="UP000694402">
    <property type="component" value="Unassembled WGS sequence"/>
</dbReference>
<evidence type="ECO:0000313" key="2">
    <source>
        <dbReference type="Ensembl" id="ENSOTSP00005132310.1"/>
    </source>
</evidence>
<dbReference type="Gene3D" id="3.30.420.10">
    <property type="entry name" value="Ribonuclease H-like superfamily/Ribonuclease H"/>
    <property type="match status" value="1"/>
</dbReference>
<dbReference type="Pfam" id="PF13358">
    <property type="entry name" value="DDE_3"/>
    <property type="match status" value="1"/>
</dbReference>
<dbReference type="InterPro" id="IPR038717">
    <property type="entry name" value="Tc1-like_DDE_dom"/>
</dbReference>
<proteinExistence type="predicted"/>
<dbReference type="Ensembl" id="ENSOTST00005166991.1">
    <property type="protein sequence ID" value="ENSOTSP00005132310.1"/>
    <property type="gene ID" value="ENSOTSG00005058503.1"/>
</dbReference>
<reference evidence="3" key="1">
    <citation type="journal article" date="2018" name="PLoS ONE">
        <title>Chinook salmon (Oncorhynchus tshawytscha) genome and transcriptome.</title>
        <authorList>
            <person name="Christensen K.A."/>
            <person name="Leong J.S."/>
            <person name="Sakhrani D."/>
            <person name="Biagi C.A."/>
            <person name="Minkley D.R."/>
            <person name="Withler R.E."/>
            <person name="Rondeau E.B."/>
            <person name="Koop B.F."/>
            <person name="Devlin R.H."/>
        </authorList>
    </citation>
    <scope>NUCLEOTIDE SEQUENCE [LARGE SCALE GENOMIC DNA]</scope>
</reference>
<reference evidence="2" key="2">
    <citation type="submission" date="2025-08" db="UniProtKB">
        <authorList>
            <consortium name="Ensembl"/>
        </authorList>
    </citation>
    <scope>IDENTIFICATION</scope>
</reference>
<sequence>MGFHGRGHKPKITMPSVGWSGVKLAAIRLWSRGNASPQSDGRIWVWRMTGKSYLPECIVPAVKFGGGGIMVWGCFSRFDLSPLVPVKGNLNAATYKTYNDILDNSVLPTLRQQFLCYLYLFNLYLTRQVWGRHFSVSVNAPVHKARSIQKGFVEICVEELDWPSQSPDLNPIEHCWDELERQLRAWPNRPNISVRPHSCSGG</sequence>
<dbReference type="InterPro" id="IPR036397">
    <property type="entry name" value="RNaseH_sf"/>
</dbReference>
<dbReference type="AlphaFoldDB" id="A0AAZ3QVS2"/>
<dbReference type="GeneTree" id="ENSGT00940000175508"/>
<name>A0AAZ3QVS2_ONCTS</name>
<reference evidence="2" key="3">
    <citation type="submission" date="2025-09" db="UniProtKB">
        <authorList>
            <consortium name="Ensembl"/>
        </authorList>
    </citation>
    <scope>IDENTIFICATION</scope>
</reference>
<protein>
    <recommendedName>
        <fullName evidence="1">Tc1-like transposase DDE domain-containing protein</fullName>
    </recommendedName>
</protein>
<organism evidence="2 3">
    <name type="scientific">Oncorhynchus tshawytscha</name>
    <name type="common">Chinook salmon</name>
    <name type="synonym">Salmo tshawytscha</name>
    <dbReference type="NCBI Taxonomy" id="74940"/>
    <lineage>
        <taxon>Eukaryota</taxon>
        <taxon>Metazoa</taxon>
        <taxon>Chordata</taxon>
        <taxon>Craniata</taxon>
        <taxon>Vertebrata</taxon>
        <taxon>Euteleostomi</taxon>
        <taxon>Actinopterygii</taxon>
        <taxon>Neopterygii</taxon>
        <taxon>Teleostei</taxon>
        <taxon>Protacanthopterygii</taxon>
        <taxon>Salmoniformes</taxon>
        <taxon>Salmonidae</taxon>
        <taxon>Salmoninae</taxon>
        <taxon>Oncorhynchus</taxon>
    </lineage>
</organism>
<evidence type="ECO:0000313" key="3">
    <source>
        <dbReference type="Proteomes" id="UP000694402"/>
    </source>
</evidence>
<dbReference type="GO" id="GO:0003676">
    <property type="term" value="F:nucleic acid binding"/>
    <property type="evidence" value="ECO:0007669"/>
    <property type="project" value="InterPro"/>
</dbReference>
<keyword evidence="3" id="KW-1185">Reference proteome</keyword>